<protein>
    <submittedName>
        <fullName evidence="1">Uncharacterized protein</fullName>
    </submittedName>
</protein>
<reference evidence="1 2" key="1">
    <citation type="journal article" date="2016" name="Mol. Biol. Evol.">
        <title>Comparative Genomics of Early-Diverging Mushroom-Forming Fungi Provides Insights into the Origins of Lignocellulose Decay Capabilities.</title>
        <authorList>
            <person name="Nagy L.G."/>
            <person name="Riley R."/>
            <person name="Tritt A."/>
            <person name="Adam C."/>
            <person name="Daum C."/>
            <person name="Floudas D."/>
            <person name="Sun H."/>
            <person name="Yadav J.S."/>
            <person name="Pangilinan J."/>
            <person name="Larsson K.H."/>
            <person name="Matsuura K."/>
            <person name="Barry K."/>
            <person name="Labutti K."/>
            <person name="Kuo R."/>
            <person name="Ohm R.A."/>
            <person name="Bhattacharya S.S."/>
            <person name="Shirouzu T."/>
            <person name="Yoshinaga Y."/>
            <person name="Martin F.M."/>
            <person name="Grigoriev I.V."/>
            <person name="Hibbett D.S."/>
        </authorList>
    </citation>
    <scope>NUCLEOTIDE SEQUENCE [LARGE SCALE GENOMIC DNA]</scope>
    <source>
        <strain evidence="1 2">HHB12733</strain>
    </source>
</reference>
<sequence length="84" mass="9398">MPALVEWRGRHALCLSFEPGLSECTRRAGTTVRGSDPTTAAQNYTLCYSMQAAPRICVMYPDVPFIVRTPPPPRITYLADQRQV</sequence>
<evidence type="ECO:0000313" key="1">
    <source>
        <dbReference type="EMBL" id="KZT51154.1"/>
    </source>
</evidence>
<organism evidence="1 2">
    <name type="scientific">Calocera cornea HHB12733</name>
    <dbReference type="NCBI Taxonomy" id="1353952"/>
    <lineage>
        <taxon>Eukaryota</taxon>
        <taxon>Fungi</taxon>
        <taxon>Dikarya</taxon>
        <taxon>Basidiomycota</taxon>
        <taxon>Agaricomycotina</taxon>
        <taxon>Dacrymycetes</taxon>
        <taxon>Dacrymycetales</taxon>
        <taxon>Dacrymycetaceae</taxon>
        <taxon>Calocera</taxon>
    </lineage>
</organism>
<dbReference type="InParanoid" id="A0A165CPL1"/>
<keyword evidence="2" id="KW-1185">Reference proteome</keyword>
<gene>
    <name evidence="1" type="ORF">CALCODRAFT_503899</name>
</gene>
<accession>A0A165CPL1</accession>
<dbReference type="AlphaFoldDB" id="A0A165CPL1"/>
<evidence type="ECO:0000313" key="2">
    <source>
        <dbReference type="Proteomes" id="UP000076842"/>
    </source>
</evidence>
<proteinExistence type="predicted"/>
<dbReference type="EMBL" id="KV424123">
    <property type="protein sequence ID" value="KZT51154.1"/>
    <property type="molecule type" value="Genomic_DNA"/>
</dbReference>
<dbReference type="Proteomes" id="UP000076842">
    <property type="component" value="Unassembled WGS sequence"/>
</dbReference>
<name>A0A165CPL1_9BASI</name>